<evidence type="ECO:0000313" key="1">
    <source>
        <dbReference type="EnsemblMetazoa" id="CLYHEMP024363.1"/>
    </source>
</evidence>
<sequence length="109" mass="13185">KMSASKESKGVCFLRKVYKIFVLENAQEDWKLFLSTIIKIGKVKQWKDLQMSSYVITRLLLQADAPWLVYEFCSFIPQRLKFDILYYVEKIDSYCYPRDISFVHKRYHR</sequence>
<dbReference type="AlphaFoldDB" id="A0A7M5XKB4"/>
<protein>
    <submittedName>
        <fullName evidence="1">Uncharacterized protein</fullName>
    </submittedName>
</protein>
<dbReference type="EnsemblMetazoa" id="CLYHEMT024363.1">
    <property type="protein sequence ID" value="CLYHEMP024363.1"/>
    <property type="gene ID" value="CLYHEMG024363"/>
</dbReference>
<evidence type="ECO:0000313" key="2">
    <source>
        <dbReference type="Proteomes" id="UP000594262"/>
    </source>
</evidence>
<accession>A0A7M5XKB4</accession>
<dbReference type="Proteomes" id="UP000594262">
    <property type="component" value="Unplaced"/>
</dbReference>
<proteinExistence type="predicted"/>
<reference evidence="1" key="1">
    <citation type="submission" date="2021-01" db="UniProtKB">
        <authorList>
            <consortium name="EnsemblMetazoa"/>
        </authorList>
    </citation>
    <scope>IDENTIFICATION</scope>
</reference>
<keyword evidence="2" id="KW-1185">Reference proteome</keyword>
<organism evidence="1 2">
    <name type="scientific">Clytia hemisphaerica</name>
    <dbReference type="NCBI Taxonomy" id="252671"/>
    <lineage>
        <taxon>Eukaryota</taxon>
        <taxon>Metazoa</taxon>
        <taxon>Cnidaria</taxon>
        <taxon>Hydrozoa</taxon>
        <taxon>Hydroidolina</taxon>
        <taxon>Leptothecata</taxon>
        <taxon>Obeliida</taxon>
        <taxon>Clytiidae</taxon>
        <taxon>Clytia</taxon>
    </lineage>
</organism>
<name>A0A7M5XKB4_9CNID</name>